<keyword evidence="2" id="KW-1185">Reference proteome</keyword>
<protein>
    <submittedName>
        <fullName evidence="1">Uncharacterized protein</fullName>
    </submittedName>
</protein>
<dbReference type="RefSeq" id="WP_377300522.1">
    <property type="nucleotide sequence ID" value="NZ_CP180191.1"/>
</dbReference>
<dbReference type="EMBL" id="JBHRTI010000003">
    <property type="protein sequence ID" value="MFC3146241.1"/>
    <property type="molecule type" value="Genomic_DNA"/>
</dbReference>
<proteinExistence type="predicted"/>
<gene>
    <name evidence="1" type="ORF">ACFOEN_01145</name>
</gene>
<comment type="caution">
    <text evidence="1">The sequence shown here is derived from an EMBL/GenBank/DDBJ whole genome shotgun (WGS) entry which is preliminary data.</text>
</comment>
<evidence type="ECO:0000313" key="1">
    <source>
        <dbReference type="EMBL" id="MFC3146241.1"/>
    </source>
</evidence>
<name>A0ABV7H0Y3_9BURK</name>
<reference evidence="2" key="1">
    <citation type="journal article" date="2019" name="Int. J. Syst. Evol. Microbiol.">
        <title>The Global Catalogue of Microorganisms (GCM) 10K type strain sequencing project: providing services to taxonomists for standard genome sequencing and annotation.</title>
        <authorList>
            <consortium name="The Broad Institute Genomics Platform"/>
            <consortium name="The Broad Institute Genome Sequencing Center for Infectious Disease"/>
            <person name="Wu L."/>
            <person name="Ma J."/>
        </authorList>
    </citation>
    <scope>NUCLEOTIDE SEQUENCE [LARGE SCALE GENOMIC DNA]</scope>
    <source>
        <strain evidence="2">KCTC 52168</strain>
    </source>
</reference>
<accession>A0ABV7H0Y3</accession>
<dbReference type="Proteomes" id="UP001595556">
    <property type="component" value="Unassembled WGS sequence"/>
</dbReference>
<evidence type="ECO:0000313" key="2">
    <source>
        <dbReference type="Proteomes" id="UP001595556"/>
    </source>
</evidence>
<sequence>MNFRVERDNAPRESFGEYKYLIYRGSTLIARYWHDYRGDEHGIEFLNGKSNMWPVGRMIDFLEGGGPQPVVLSKRAEAFIEEWLA</sequence>
<organism evidence="1 2">
    <name type="scientific">Piscinibacterium candidicorallinum</name>
    <dbReference type="NCBI Taxonomy" id="1793872"/>
    <lineage>
        <taxon>Bacteria</taxon>
        <taxon>Pseudomonadati</taxon>
        <taxon>Pseudomonadota</taxon>
        <taxon>Betaproteobacteria</taxon>
        <taxon>Burkholderiales</taxon>
        <taxon>Piscinibacterium</taxon>
    </lineage>
</organism>